<dbReference type="GeneTree" id="ENSGT00730000111785"/>
<feature type="region of interest" description="Disordered" evidence="1">
    <location>
        <begin position="102"/>
        <end position="143"/>
    </location>
</feature>
<reference evidence="4 5" key="1">
    <citation type="journal article" date="2009" name="Science">
        <title>Genome sequence, comparative analysis, and population genetics of the domestic horse.</title>
        <authorList>
            <consortium name="Broad Institute Genome Sequencing Platform"/>
            <consortium name="Broad Institute Whole Genome Assembly Team"/>
            <person name="Wade C.M."/>
            <person name="Giulotto E."/>
            <person name="Sigurdsson S."/>
            <person name="Zoli M."/>
            <person name="Gnerre S."/>
            <person name="Imsland F."/>
            <person name="Lear T.L."/>
            <person name="Adelson D.L."/>
            <person name="Bailey E."/>
            <person name="Bellone R.R."/>
            <person name="Bloecker H."/>
            <person name="Distl O."/>
            <person name="Edgar R.C."/>
            <person name="Garber M."/>
            <person name="Leeb T."/>
            <person name="Mauceli E."/>
            <person name="MacLeod J.N."/>
            <person name="Penedo M.C.T."/>
            <person name="Raison J.M."/>
            <person name="Sharpe T."/>
            <person name="Vogel J."/>
            <person name="Andersson L."/>
            <person name="Antczak D.F."/>
            <person name="Biagi T."/>
            <person name="Binns M.M."/>
            <person name="Chowdhary B.P."/>
            <person name="Coleman S.J."/>
            <person name="Della Valle G."/>
            <person name="Fryc S."/>
            <person name="Guerin G."/>
            <person name="Hasegawa T."/>
            <person name="Hill E.W."/>
            <person name="Jurka J."/>
            <person name="Kiialainen A."/>
            <person name="Lindgren G."/>
            <person name="Liu J."/>
            <person name="Magnani E."/>
            <person name="Mickelson J.R."/>
            <person name="Murray J."/>
            <person name="Nergadze S.G."/>
            <person name="Onofrio R."/>
            <person name="Pedroni S."/>
            <person name="Piras M.F."/>
            <person name="Raudsepp T."/>
            <person name="Rocchi M."/>
            <person name="Roeed K.H."/>
            <person name="Ryder O.A."/>
            <person name="Searle S."/>
            <person name="Skow L."/>
            <person name="Swinburne J.E."/>
            <person name="Syvaenen A.C."/>
            <person name="Tozaki T."/>
            <person name="Valberg S.J."/>
            <person name="Vaudin M."/>
            <person name="White J.R."/>
            <person name="Zody M.C."/>
            <person name="Lander E.S."/>
            <person name="Lindblad-Toh K."/>
        </authorList>
    </citation>
    <scope>NUCLEOTIDE SEQUENCE [LARGE SCALE GENOMIC DNA]</scope>
    <source>
        <strain evidence="4 5">Thoroughbred</strain>
    </source>
</reference>
<proteinExistence type="predicted"/>
<dbReference type="Ensembl" id="ENSECAT00000043298.2">
    <property type="protein sequence ID" value="ENSECAP00000041942.1"/>
    <property type="gene ID" value="ENSECAG00000037347.2"/>
</dbReference>
<dbReference type="AlphaFoldDB" id="A0A3Q2I2H0"/>
<keyword evidence="5" id="KW-1185">Reference proteome</keyword>
<dbReference type="PANTHER" id="PTHR35349:SF5">
    <property type="entry name" value="DYNACTIN ASSOCIATED PROTEIN"/>
    <property type="match status" value="1"/>
</dbReference>
<evidence type="ECO:0000313" key="4">
    <source>
        <dbReference type="Ensembl" id="ENSECAP00000041942.1"/>
    </source>
</evidence>
<evidence type="ECO:0000256" key="1">
    <source>
        <dbReference type="SAM" id="MobiDB-lite"/>
    </source>
</evidence>
<evidence type="ECO:0000256" key="2">
    <source>
        <dbReference type="SAM" id="Phobius"/>
    </source>
</evidence>
<organism evidence="4 5">
    <name type="scientific">Equus caballus</name>
    <name type="common">Horse</name>
    <dbReference type="NCBI Taxonomy" id="9796"/>
    <lineage>
        <taxon>Eukaryota</taxon>
        <taxon>Metazoa</taxon>
        <taxon>Chordata</taxon>
        <taxon>Craniata</taxon>
        <taxon>Vertebrata</taxon>
        <taxon>Euteleostomi</taxon>
        <taxon>Mammalia</taxon>
        <taxon>Eutheria</taxon>
        <taxon>Laurasiatheria</taxon>
        <taxon>Perissodactyla</taxon>
        <taxon>Equidae</taxon>
        <taxon>Equus</taxon>
    </lineage>
</organism>
<dbReference type="PANTHER" id="PTHR35349">
    <property type="entry name" value="DYNACTIN-ASSOCIATED PROTEIN"/>
    <property type="match status" value="1"/>
</dbReference>
<dbReference type="InterPro" id="IPR031379">
    <property type="entry name" value="CLLAC"/>
</dbReference>
<reference evidence="4" key="3">
    <citation type="submission" date="2025-09" db="UniProtKB">
        <authorList>
            <consortium name="Ensembl"/>
        </authorList>
    </citation>
    <scope>IDENTIFICATION</scope>
    <source>
        <strain evidence="4">Thoroughbred</strain>
    </source>
</reference>
<protein>
    <recommendedName>
        <fullName evidence="3">CLLAC-motif containing domain-containing protein</fullName>
    </recommendedName>
</protein>
<dbReference type="OMA" id="HHVTCEL"/>
<keyword evidence="2" id="KW-0472">Membrane</keyword>
<dbReference type="GO" id="GO:0008284">
    <property type="term" value="P:positive regulation of cell population proliferation"/>
    <property type="evidence" value="ECO:0000318"/>
    <property type="project" value="GO_Central"/>
</dbReference>
<dbReference type="GO" id="GO:0005886">
    <property type="term" value="C:plasma membrane"/>
    <property type="evidence" value="ECO:0000318"/>
    <property type="project" value="GO_Central"/>
</dbReference>
<dbReference type="Bgee" id="ENSECAG00000037347">
    <property type="expression patterns" value="Expressed in synovial membrane of synovial joint and 2 other cell types or tissues"/>
</dbReference>
<evidence type="ECO:0000259" key="3">
    <source>
        <dbReference type="Pfam" id="PF15675"/>
    </source>
</evidence>
<name>A0A3Q2I2H0_HORSE</name>
<dbReference type="GO" id="GO:0005794">
    <property type="term" value="C:Golgi apparatus"/>
    <property type="evidence" value="ECO:0000318"/>
    <property type="project" value="GO_Central"/>
</dbReference>
<accession>A0A3Q2I2H0</accession>
<dbReference type="GO" id="GO:0042981">
    <property type="term" value="P:regulation of apoptotic process"/>
    <property type="evidence" value="ECO:0000318"/>
    <property type="project" value="GO_Central"/>
</dbReference>
<keyword evidence="2" id="KW-0812">Transmembrane</keyword>
<keyword evidence="2" id="KW-1133">Transmembrane helix</keyword>
<sequence length="160" mass="17480">MDGEQWQQAMDIEQNATELLHGNPYCSNGGTHRGRRVPNVTIQPQWISAKQWSLWKTFLMCLLACLIATALVVLVLYFVRFGKPTNITTIIIHADRMSNHVTRIPGSTPSPASLSLPGSQSALPSTPVANQSASTTVPGSAMDTTETTIRGHKIIIENKK</sequence>
<feature type="domain" description="CLLAC-motif containing" evidence="3">
    <location>
        <begin position="51"/>
        <end position="79"/>
    </location>
</feature>
<feature type="transmembrane region" description="Helical" evidence="2">
    <location>
        <begin position="57"/>
        <end position="79"/>
    </location>
</feature>
<dbReference type="InterPro" id="IPR053297">
    <property type="entry name" value="Dynactin-associated"/>
</dbReference>
<evidence type="ECO:0000313" key="5">
    <source>
        <dbReference type="Proteomes" id="UP000002281"/>
    </source>
</evidence>
<dbReference type="Proteomes" id="UP000002281">
    <property type="component" value="Chromosome 8"/>
</dbReference>
<dbReference type="InParanoid" id="A0A3Q2I2H0"/>
<dbReference type="Pfam" id="PF15675">
    <property type="entry name" value="CLLAC"/>
    <property type="match status" value="1"/>
</dbReference>
<dbReference type="PaxDb" id="9796-ENSECAP00000041942"/>
<reference evidence="4" key="2">
    <citation type="submission" date="2025-08" db="UniProtKB">
        <authorList>
            <consortium name="Ensembl"/>
        </authorList>
    </citation>
    <scope>IDENTIFICATION</scope>
    <source>
        <strain evidence="4">Thoroughbred</strain>
    </source>
</reference>